<protein>
    <submittedName>
        <fullName evidence="2">Uncharacterized protein</fullName>
    </submittedName>
</protein>
<dbReference type="GeneID" id="19465228"/>
<accession>S3D3W1</accession>
<evidence type="ECO:0000313" key="2">
    <source>
        <dbReference type="EMBL" id="EPE33162.1"/>
    </source>
</evidence>
<dbReference type="Proteomes" id="UP000016922">
    <property type="component" value="Unassembled WGS sequence"/>
</dbReference>
<keyword evidence="3" id="KW-1185">Reference proteome</keyword>
<feature type="compositionally biased region" description="Gly residues" evidence="1">
    <location>
        <begin position="102"/>
        <end position="112"/>
    </location>
</feature>
<proteinExistence type="predicted"/>
<dbReference type="RefSeq" id="XP_008079779.1">
    <property type="nucleotide sequence ID" value="XM_008081588.1"/>
</dbReference>
<dbReference type="EMBL" id="KE145358">
    <property type="protein sequence ID" value="EPE33162.1"/>
    <property type="molecule type" value="Genomic_DNA"/>
</dbReference>
<reference evidence="2 3" key="1">
    <citation type="journal article" date="2013" name="BMC Genomics">
        <title>Genomics-driven discovery of the pneumocandin biosynthetic gene cluster in the fungus Glarea lozoyensis.</title>
        <authorList>
            <person name="Chen L."/>
            <person name="Yue Q."/>
            <person name="Zhang X."/>
            <person name="Xiang M."/>
            <person name="Wang C."/>
            <person name="Li S."/>
            <person name="Che Y."/>
            <person name="Ortiz-Lopez F.J."/>
            <person name="Bills G.F."/>
            <person name="Liu X."/>
            <person name="An Z."/>
        </authorList>
    </citation>
    <scope>NUCLEOTIDE SEQUENCE [LARGE SCALE GENOMIC DNA]</scope>
    <source>
        <strain evidence="3">ATCC 20868 / MF5171</strain>
    </source>
</reference>
<dbReference type="AlphaFoldDB" id="S3D3W1"/>
<name>S3D3W1_GLAL2</name>
<sequence length="221" mass="23797">MNKTTAPAPDFALLDQLANENPSYKLTNGPNNSCSLIRDDGFGSKSDDKFSFIRDANGKFKLVKDIGRDKMGNIVYEVVPTPQREKGHFAGGGNSLQERFGGMRGGGRGGGQSSLQERFGGMRVSSGLEGTGRDRGQSSRGGRGGQFGQRSMNKNRGPAPIREGPRSQPKEVVGLGIFLPDGTLVTGLQRSDDTLLGLRMPFQGQRIMVATRFNRSMGVPM</sequence>
<evidence type="ECO:0000313" key="3">
    <source>
        <dbReference type="Proteomes" id="UP000016922"/>
    </source>
</evidence>
<dbReference type="HOGENOM" id="CLU_1250772_0_0_1"/>
<dbReference type="KEGG" id="glz:GLAREA_06174"/>
<gene>
    <name evidence="2" type="ORF">GLAREA_06174</name>
</gene>
<feature type="region of interest" description="Disordered" evidence="1">
    <location>
        <begin position="85"/>
        <end position="168"/>
    </location>
</feature>
<organism evidence="2 3">
    <name type="scientific">Glarea lozoyensis (strain ATCC 20868 / MF5171)</name>
    <dbReference type="NCBI Taxonomy" id="1116229"/>
    <lineage>
        <taxon>Eukaryota</taxon>
        <taxon>Fungi</taxon>
        <taxon>Dikarya</taxon>
        <taxon>Ascomycota</taxon>
        <taxon>Pezizomycotina</taxon>
        <taxon>Leotiomycetes</taxon>
        <taxon>Helotiales</taxon>
        <taxon>Helotiaceae</taxon>
        <taxon>Glarea</taxon>
    </lineage>
</organism>
<evidence type="ECO:0000256" key="1">
    <source>
        <dbReference type="SAM" id="MobiDB-lite"/>
    </source>
</evidence>